<dbReference type="PANTHER" id="PTHR42715">
    <property type="entry name" value="BETA-GLUCOSIDASE"/>
    <property type="match status" value="1"/>
</dbReference>
<protein>
    <recommendedName>
        <fullName evidence="3">beta-glucosidase</fullName>
        <ecNumber evidence="3">3.2.1.21</ecNumber>
    </recommendedName>
</protein>
<dbReference type="Proteomes" id="UP000308197">
    <property type="component" value="Unassembled WGS sequence"/>
</dbReference>
<dbReference type="Gene3D" id="2.60.40.10">
    <property type="entry name" value="Immunoglobulins"/>
    <property type="match status" value="1"/>
</dbReference>
<evidence type="ECO:0000259" key="6">
    <source>
        <dbReference type="SMART" id="SM01217"/>
    </source>
</evidence>
<comment type="catalytic activity">
    <reaction evidence="1">
        <text>Hydrolysis of terminal, non-reducing beta-D-glucosyl residues with release of beta-D-glucose.</text>
        <dbReference type="EC" id="3.2.1.21"/>
    </reaction>
</comment>
<gene>
    <name evidence="7" type="ORF">K466DRAFT_507649</name>
</gene>
<dbReference type="PANTHER" id="PTHR42715:SF10">
    <property type="entry name" value="BETA-GLUCOSIDASE"/>
    <property type="match status" value="1"/>
</dbReference>
<keyword evidence="8" id="KW-1185">Reference proteome</keyword>
<reference evidence="7 8" key="1">
    <citation type="journal article" date="2019" name="Nat. Ecol. Evol.">
        <title>Megaphylogeny resolves global patterns of mushroom evolution.</title>
        <authorList>
            <person name="Varga T."/>
            <person name="Krizsan K."/>
            <person name="Foldi C."/>
            <person name="Dima B."/>
            <person name="Sanchez-Garcia M."/>
            <person name="Sanchez-Ramirez S."/>
            <person name="Szollosi G.J."/>
            <person name="Szarkandi J.G."/>
            <person name="Papp V."/>
            <person name="Albert L."/>
            <person name="Andreopoulos W."/>
            <person name="Angelini C."/>
            <person name="Antonin V."/>
            <person name="Barry K.W."/>
            <person name="Bougher N.L."/>
            <person name="Buchanan P."/>
            <person name="Buyck B."/>
            <person name="Bense V."/>
            <person name="Catcheside P."/>
            <person name="Chovatia M."/>
            <person name="Cooper J."/>
            <person name="Damon W."/>
            <person name="Desjardin D."/>
            <person name="Finy P."/>
            <person name="Geml J."/>
            <person name="Haridas S."/>
            <person name="Hughes K."/>
            <person name="Justo A."/>
            <person name="Karasinski D."/>
            <person name="Kautmanova I."/>
            <person name="Kiss B."/>
            <person name="Kocsube S."/>
            <person name="Kotiranta H."/>
            <person name="LaButti K.M."/>
            <person name="Lechner B.E."/>
            <person name="Liimatainen K."/>
            <person name="Lipzen A."/>
            <person name="Lukacs Z."/>
            <person name="Mihaltcheva S."/>
            <person name="Morgado L.N."/>
            <person name="Niskanen T."/>
            <person name="Noordeloos M.E."/>
            <person name="Ohm R.A."/>
            <person name="Ortiz-Santana B."/>
            <person name="Ovrebo C."/>
            <person name="Racz N."/>
            <person name="Riley R."/>
            <person name="Savchenko A."/>
            <person name="Shiryaev A."/>
            <person name="Soop K."/>
            <person name="Spirin V."/>
            <person name="Szebenyi C."/>
            <person name="Tomsovsky M."/>
            <person name="Tulloss R.E."/>
            <person name="Uehling J."/>
            <person name="Grigoriev I.V."/>
            <person name="Vagvolgyi C."/>
            <person name="Papp T."/>
            <person name="Martin F.M."/>
            <person name="Miettinen O."/>
            <person name="Hibbett D.S."/>
            <person name="Nagy L.G."/>
        </authorList>
    </citation>
    <scope>NUCLEOTIDE SEQUENCE [LARGE SCALE GENOMIC DNA]</scope>
    <source>
        <strain evidence="7 8">HHB13444</strain>
    </source>
</reference>
<dbReference type="EMBL" id="ML212714">
    <property type="protein sequence ID" value="TFK78202.1"/>
    <property type="molecule type" value="Genomic_DNA"/>
</dbReference>
<organism evidence="7 8">
    <name type="scientific">Polyporus arcularius HHB13444</name>
    <dbReference type="NCBI Taxonomy" id="1314778"/>
    <lineage>
        <taxon>Eukaryota</taxon>
        <taxon>Fungi</taxon>
        <taxon>Dikarya</taxon>
        <taxon>Basidiomycota</taxon>
        <taxon>Agaricomycotina</taxon>
        <taxon>Agaricomycetes</taxon>
        <taxon>Polyporales</taxon>
        <taxon>Polyporaceae</taxon>
        <taxon>Polyporus</taxon>
    </lineage>
</organism>
<dbReference type="EC" id="3.2.1.21" evidence="3"/>
<dbReference type="STRING" id="1314778.A0A5C3NMH6"/>
<evidence type="ECO:0000256" key="5">
    <source>
        <dbReference type="ARBA" id="ARBA00023295"/>
    </source>
</evidence>
<dbReference type="Pfam" id="PF14310">
    <property type="entry name" value="Fn3-like"/>
    <property type="match status" value="1"/>
</dbReference>
<dbReference type="SUPFAM" id="SSF52279">
    <property type="entry name" value="Beta-D-glucan exohydrolase, C-terminal domain"/>
    <property type="match status" value="1"/>
</dbReference>
<keyword evidence="4" id="KW-0378">Hydrolase</keyword>
<name>A0A5C3NMH6_9APHY</name>
<evidence type="ECO:0000256" key="4">
    <source>
        <dbReference type="ARBA" id="ARBA00022801"/>
    </source>
</evidence>
<dbReference type="InterPro" id="IPR013783">
    <property type="entry name" value="Ig-like_fold"/>
</dbReference>
<dbReference type="InParanoid" id="A0A5C3NMH6"/>
<dbReference type="GO" id="GO:0008422">
    <property type="term" value="F:beta-glucosidase activity"/>
    <property type="evidence" value="ECO:0007669"/>
    <property type="project" value="UniProtKB-EC"/>
</dbReference>
<dbReference type="InterPro" id="IPR050288">
    <property type="entry name" value="Cellulose_deg_GH3"/>
</dbReference>
<dbReference type="InterPro" id="IPR026891">
    <property type="entry name" value="Fn3-like"/>
</dbReference>
<dbReference type="FunFam" id="2.60.40.10:FF:000495">
    <property type="entry name" value="Periplasmic beta-glucosidase"/>
    <property type="match status" value="1"/>
</dbReference>
<dbReference type="InterPro" id="IPR036881">
    <property type="entry name" value="Glyco_hydro_3_C_sf"/>
</dbReference>
<keyword evidence="5" id="KW-0326">Glycosidase</keyword>
<evidence type="ECO:0000256" key="3">
    <source>
        <dbReference type="ARBA" id="ARBA00012744"/>
    </source>
</evidence>
<dbReference type="SMART" id="SM01217">
    <property type="entry name" value="Fn3_like"/>
    <property type="match status" value="1"/>
</dbReference>
<dbReference type="GO" id="GO:0009251">
    <property type="term" value="P:glucan catabolic process"/>
    <property type="evidence" value="ECO:0007669"/>
    <property type="project" value="TreeGrafter"/>
</dbReference>
<accession>A0A5C3NMH6</accession>
<feature type="non-terminal residue" evidence="7">
    <location>
        <position position="1"/>
    </location>
</feature>
<evidence type="ECO:0000256" key="1">
    <source>
        <dbReference type="ARBA" id="ARBA00000448"/>
    </source>
</evidence>
<evidence type="ECO:0000313" key="7">
    <source>
        <dbReference type="EMBL" id="TFK78202.1"/>
    </source>
</evidence>
<proteinExistence type="inferred from homology"/>
<comment type="similarity">
    <text evidence="2">Belongs to the glycosyl hydrolase 3 family.</text>
</comment>
<evidence type="ECO:0000313" key="8">
    <source>
        <dbReference type="Proteomes" id="UP000308197"/>
    </source>
</evidence>
<evidence type="ECO:0000256" key="2">
    <source>
        <dbReference type="ARBA" id="ARBA00005336"/>
    </source>
</evidence>
<dbReference type="AlphaFoldDB" id="A0A5C3NMH6"/>
<feature type="domain" description="Fibronectin type III-like" evidence="6">
    <location>
        <begin position="60"/>
        <end position="132"/>
    </location>
</feature>
<dbReference type="Gene3D" id="3.40.50.1700">
    <property type="entry name" value="Glycoside hydrolase family 3 C-terminal domain"/>
    <property type="match status" value="1"/>
</dbReference>
<sequence length="154" mass="16938">GYKHYHHRGIEPQWHFGHGLSYTTFEQSDLSISEPKTANGDVSITASVKVTNTGSVAGTEVVQLYVSLPTTSELTHPPLMLKAFAKVVDLAPGKSTTVTLALDKYAVSYWEERIARWVVEDGAYWVRVGSSSAPAALKLSAELTMPKRFEWNGL</sequence>